<protein>
    <submittedName>
        <fullName evidence="3">Phage terminase, large subunit, PBSX family</fullName>
    </submittedName>
</protein>
<dbReference type="EMBL" id="CP020991">
    <property type="protein sequence ID" value="AUO19918.1"/>
    <property type="molecule type" value="Genomic_DNA"/>
</dbReference>
<proteinExistence type="predicted"/>
<accession>A0A2K9P5F1</accession>
<dbReference type="InterPro" id="IPR052380">
    <property type="entry name" value="Viral_DNA_packaging_terminase"/>
</dbReference>
<dbReference type="Proteomes" id="UP000235589">
    <property type="component" value="Chromosome"/>
</dbReference>
<dbReference type="NCBIfam" id="TIGR01547">
    <property type="entry name" value="phage_term_2"/>
    <property type="match status" value="1"/>
</dbReference>
<reference evidence="3 4" key="1">
    <citation type="submission" date="2017-04" db="EMBL/GenBank/DDBJ databases">
        <title>Monoglobus pectinilyticus 14 draft genome.</title>
        <authorList>
            <person name="Kim C."/>
            <person name="Rosendale D.I."/>
            <person name="Kelly W.J."/>
            <person name="Tannock G.W."/>
            <person name="Patchett M.L."/>
            <person name="Jordens J.Z."/>
        </authorList>
    </citation>
    <scope>NUCLEOTIDE SEQUENCE [LARGE SCALE GENOMIC DNA]</scope>
    <source>
        <strain evidence="3 4">14</strain>
    </source>
</reference>
<feature type="domain" description="Phage terminase large subunit N-terminal" evidence="1">
    <location>
        <begin position="19"/>
        <end position="211"/>
    </location>
</feature>
<evidence type="ECO:0000259" key="2">
    <source>
        <dbReference type="Pfam" id="PF17288"/>
    </source>
</evidence>
<evidence type="ECO:0000259" key="1">
    <source>
        <dbReference type="Pfam" id="PF04466"/>
    </source>
</evidence>
<dbReference type="Pfam" id="PF04466">
    <property type="entry name" value="Terminase_3"/>
    <property type="match status" value="1"/>
</dbReference>
<evidence type="ECO:0000313" key="4">
    <source>
        <dbReference type="Proteomes" id="UP000235589"/>
    </source>
</evidence>
<dbReference type="InterPro" id="IPR035412">
    <property type="entry name" value="Terminase_L_N"/>
</dbReference>
<feature type="domain" description="Phage terminase large subunit C-terminal" evidence="2">
    <location>
        <begin position="259"/>
        <end position="396"/>
    </location>
</feature>
<dbReference type="PANTHER" id="PTHR39184:SF1">
    <property type="entry name" value="PBSX PHAGE TERMINASE LARGE SUBUNIT"/>
    <property type="match status" value="1"/>
</dbReference>
<evidence type="ECO:0000313" key="3">
    <source>
        <dbReference type="EMBL" id="AUO19918.1"/>
    </source>
</evidence>
<dbReference type="GeneID" id="98063146"/>
<organism evidence="3 4">
    <name type="scientific">Monoglobus pectinilyticus</name>
    <dbReference type="NCBI Taxonomy" id="1981510"/>
    <lineage>
        <taxon>Bacteria</taxon>
        <taxon>Bacillati</taxon>
        <taxon>Bacillota</taxon>
        <taxon>Clostridia</taxon>
        <taxon>Monoglobales</taxon>
        <taxon>Monoglobaceae</taxon>
        <taxon>Monoglobus</taxon>
    </lineage>
</organism>
<dbReference type="Gene3D" id="3.30.420.280">
    <property type="match status" value="1"/>
</dbReference>
<dbReference type="KEGG" id="mpec:B9O19_01764"/>
<dbReference type="RefSeq" id="WP_102366078.1">
    <property type="nucleotide sequence ID" value="NZ_CP020991.1"/>
</dbReference>
<dbReference type="InterPro" id="IPR035413">
    <property type="entry name" value="Terminase_L_C"/>
</dbReference>
<dbReference type="OrthoDB" id="9768556at2"/>
<dbReference type="AlphaFoldDB" id="A0A2K9P5F1"/>
<dbReference type="Pfam" id="PF17288">
    <property type="entry name" value="Terminase_3C"/>
    <property type="match status" value="1"/>
</dbReference>
<dbReference type="InterPro" id="IPR006437">
    <property type="entry name" value="Phage_terminase_lsu"/>
</dbReference>
<dbReference type="Gene3D" id="3.40.50.300">
    <property type="entry name" value="P-loop containing nucleotide triphosphate hydrolases"/>
    <property type="match status" value="1"/>
</dbReference>
<gene>
    <name evidence="3" type="ORF">B9O19_01764</name>
</gene>
<keyword evidence="4" id="KW-1185">Reference proteome</keyword>
<name>A0A2K9P5F1_9FIRM</name>
<dbReference type="PANTHER" id="PTHR39184">
    <property type="match status" value="1"/>
</dbReference>
<sequence>MEINLKVNKVYIPYLQKPQFTQIYYGGSSSGKSFFLCQKIIIDNMNGCNWLICRAVGKSIKRSVFNEIYKAINYMELSNLYSFNFSDMVITNKVNQAQIVFAGLDDVEKLKSITPRKGVIERIFIEEATEVKRNDYLQLKKRLRGPSKISKCIVMAFNPIFKLHWIYNDFFDNKVEDGCKKYEDKKVSILKTTYKDNIFLTTQDIEALEDESDPYFHNVYTLGNWGVLQGLVYKKFVEKFFNVYEISKRPGVVSAFGLDFGYTNDPSALFCGLVDEKNKEIYVFDELYERGLTNMELAPKIQLMGYGKEKIIGDSAVPQTIEELRQLGLSRIEGAYKHEVMYGIQKLMNFTFIIHPKCRNFINEINNYSYAEKDGESINKPIDKFNHLMDAMRYAVIPKLEGDVFSFK</sequence>
<dbReference type="InterPro" id="IPR027417">
    <property type="entry name" value="P-loop_NTPase"/>
</dbReference>